<feature type="non-terminal residue" evidence="9">
    <location>
        <position position="854"/>
    </location>
</feature>
<dbReference type="OrthoDB" id="1936208at2759"/>
<evidence type="ECO:0000256" key="5">
    <source>
        <dbReference type="ARBA" id="ARBA00023136"/>
    </source>
</evidence>
<feature type="transmembrane region" description="Helical" evidence="6">
    <location>
        <begin position="241"/>
        <end position="267"/>
    </location>
</feature>
<sequence>TPMDEETVHDSFNQLIAEQSQDGALSEAFELQELQRELTEEESPDDVSHLPGREHEPGGRGQRDVELGEDERATDPLIADYWSPATMRILSSMPSRTIGESSRDRKEANDGRDPAMLKSRIFSTVRSQQGSHHLSVLQQNHAVTQTQAEPTLHQTPGAFCPTQHPRLRPRRGHAGRRGRLALQKERDTQGGRKLHCCSRLKFYIIIAARHSWYSWLSFLHSLQLWQVALKRVSGRFGTGVLSYFVFIKTLLLFNAFLCLVTGAFLVLPQVLFPPVPAAGRPPFCGLELLTGAGYFTDTVMYYGYYANYTLQTSCGDEDDGHHNASLSKNATLECTSTQLSYNMPLAYFFTIGVAFFITCIILVYSMSKSFGRSFRIEKSHGILAMKVFCSWDFKVIRETSVRIMSENICTQLKELLTEVGHKDDDTTLGQQLWRVAVHALAWTICIGSTAASVFSIYQFSEYMHGEPLLREASMLALPVLVSLINLLLPGLFNLSAWMEDYESPSVRTYVSIGRNLILKVSILGVLCYHWLGRVAADPQLKVQCWESFVGQELYRFLIMEFIFALLDTLFGELLWRLFSERVLKRRRKPVFDIARNVLELIYGQTLAWLGVLFTPLLPAVQILKLLLLFYIKKVPNRAVYCSYSLNKDINLWIKKEELFCVCVFCPQSSVMMNCQAPRKPYRVSQMTTIFITLLCFPSFLGASVCVTYTILLSAFSITPSLSCGPFRELKTMFQAGKRWVKDLEKANPNLSMLARAHSYLVEHPFFLFLGAGIFLIVIYFQSQVVDGHRKIISLLQEQIENVKTKETHRTLSPISTISLLRPFFHLFAQEGEDKKFLVTRLQSIHEQKKDPKRR</sequence>
<comment type="subcellular location">
    <subcellularLocation>
        <location evidence="1 6">Membrane</location>
        <topology evidence="1 6">Multi-pass membrane protein</topology>
    </subcellularLocation>
</comment>
<comment type="caution">
    <text evidence="9">The sequence shown here is derived from an EMBL/GenBank/DDBJ whole genome shotgun (WGS) entry which is preliminary data.</text>
</comment>
<evidence type="ECO:0000259" key="8">
    <source>
        <dbReference type="Pfam" id="PF07810"/>
    </source>
</evidence>
<feature type="transmembrane region" description="Helical" evidence="6">
    <location>
        <begin position="759"/>
        <end position="780"/>
    </location>
</feature>
<feature type="transmembrane region" description="Helical" evidence="6">
    <location>
        <begin position="472"/>
        <end position="495"/>
    </location>
</feature>
<dbReference type="PANTHER" id="PTHR23302:SF4">
    <property type="entry name" value="TRANSMEMBRANE CHANNEL-LIKE PROTEIN 6"/>
    <property type="match status" value="1"/>
</dbReference>
<feature type="transmembrane region" description="Helical" evidence="6">
    <location>
        <begin position="345"/>
        <end position="365"/>
    </location>
</feature>
<keyword evidence="3 6" id="KW-0812">Transmembrane</keyword>
<gene>
    <name evidence="9" type="ORF">GSTENG00026245001</name>
</gene>
<evidence type="ECO:0000256" key="3">
    <source>
        <dbReference type="ARBA" id="ARBA00022692"/>
    </source>
</evidence>
<organism evidence="9">
    <name type="scientific">Tetraodon nigroviridis</name>
    <name type="common">Spotted green pufferfish</name>
    <name type="synonym">Chelonodon nigroviridis</name>
    <dbReference type="NCBI Taxonomy" id="99883"/>
    <lineage>
        <taxon>Eukaryota</taxon>
        <taxon>Metazoa</taxon>
        <taxon>Chordata</taxon>
        <taxon>Craniata</taxon>
        <taxon>Vertebrata</taxon>
        <taxon>Euteleostomi</taxon>
        <taxon>Actinopterygii</taxon>
        <taxon>Neopterygii</taxon>
        <taxon>Teleostei</taxon>
        <taxon>Neoteleostei</taxon>
        <taxon>Acanthomorphata</taxon>
        <taxon>Eupercaria</taxon>
        <taxon>Tetraodontiformes</taxon>
        <taxon>Tetradontoidea</taxon>
        <taxon>Tetraodontidae</taxon>
        <taxon>Tetraodon</taxon>
    </lineage>
</organism>
<keyword evidence="5 6" id="KW-0472">Membrane</keyword>
<keyword evidence="4 6" id="KW-1133">Transmembrane helix</keyword>
<feature type="transmembrane region" description="Helical" evidence="6">
    <location>
        <begin position="439"/>
        <end position="460"/>
    </location>
</feature>
<dbReference type="KEGG" id="tng:GSTEN00026245G001"/>
<dbReference type="GO" id="GO:0005886">
    <property type="term" value="C:plasma membrane"/>
    <property type="evidence" value="ECO:0007669"/>
    <property type="project" value="InterPro"/>
</dbReference>
<accession>Q4S011</accession>
<feature type="region of interest" description="Disordered" evidence="7">
    <location>
        <begin position="92"/>
        <end position="115"/>
    </location>
</feature>
<proteinExistence type="inferred from homology"/>
<evidence type="ECO:0000256" key="1">
    <source>
        <dbReference type="ARBA" id="ARBA00004141"/>
    </source>
</evidence>
<dbReference type="PANTHER" id="PTHR23302">
    <property type="entry name" value="TRANSMEMBRANE CHANNEL-RELATED"/>
    <property type="match status" value="1"/>
</dbReference>
<feature type="region of interest" description="Disordered" evidence="7">
    <location>
        <begin position="152"/>
        <end position="176"/>
    </location>
</feature>
<evidence type="ECO:0000256" key="7">
    <source>
        <dbReference type="SAM" id="MobiDB-lite"/>
    </source>
</evidence>
<reference evidence="9" key="2">
    <citation type="submission" date="2004-02" db="EMBL/GenBank/DDBJ databases">
        <authorList>
            <consortium name="Genoscope"/>
            <consortium name="Whitehead Institute Centre for Genome Research"/>
        </authorList>
    </citation>
    <scope>NUCLEOTIDE SEQUENCE</scope>
</reference>
<feature type="compositionally biased region" description="Basic and acidic residues" evidence="7">
    <location>
        <begin position="46"/>
        <end position="70"/>
    </location>
</feature>
<feature type="compositionally biased region" description="Basic and acidic residues" evidence="7">
    <location>
        <begin position="101"/>
        <end position="115"/>
    </location>
</feature>
<comment type="similarity">
    <text evidence="2 6">Belongs to the TMC family.</text>
</comment>
<dbReference type="EMBL" id="CAAE01014786">
    <property type="protein sequence ID" value="CAG06021.1"/>
    <property type="molecule type" value="Genomic_DNA"/>
</dbReference>
<feature type="transmembrane region" description="Helical" evidence="6">
    <location>
        <begin position="556"/>
        <end position="578"/>
    </location>
</feature>
<evidence type="ECO:0000256" key="2">
    <source>
        <dbReference type="ARBA" id="ARBA00006510"/>
    </source>
</evidence>
<dbReference type="InterPro" id="IPR012496">
    <property type="entry name" value="TMC_dom"/>
</dbReference>
<evidence type="ECO:0000256" key="4">
    <source>
        <dbReference type="ARBA" id="ARBA00022989"/>
    </source>
</evidence>
<feature type="non-terminal residue" evidence="9">
    <location>
        <position position="1"/>
    </location>
</feature>
<feature type="compositionally biased region" description="Basic residues" evidence="7">
    <location>
        <begin position="165"/>
        <end position="176"/>
    </location>
</feature>
<evidence type="ECO:0000256" key="6">
    <source>
        <dbReference type="RuleBase" id="RU310713"/>
    </source>
</evidence>
<evidence type="ECO:0000313" key="9">
    <source>
        <dbReference type="EMBL" id="CAG06021.1"/>
    </source>
</evidence>
<name>Q4S011_TETNG</name>
<reference evidence="9" key="1">
    <citation type="journal article" date="2004" name="Nature">
        <title>Genome duplication in the teleost fish Tetraodon nigroviridis reveals the early vertebrate proto-karyotype.</title>
        <authorList>
            <person name="Jaillon O."/>
            <person name="Aury J.-M."/>
            <person name="Brunet F."/>
            <person name="Petit J.-L."/>
            <person name="Stange-Thomann N."/>
            <person name="Mauceli E."/>
            <person name="Bouneau L."/>
            <person name="Fischer C."/>
            <person name="Ozouf-Costaz C."/>
            <person name="Bernot A."/>
            <person name="Nicaud S."/>
            <person name="Jaffe D."/>
            <person name="Fisher S."/>
            <person name="Lutfalla G."/>
            <person name="Dossat C."/>
            <person name="Segurens B."/>
            <person name="Dasilva C."/>
            <person name="Salanoubat M."/>
            <person name="Levy M."/>
            <person name="Boudet N."/>
            <person name="Castellano S."/>
            <person name="Anthouard V."/>
            <person name="Jubin C."/>
            <person name="Castelli V."/>
            <person name="Katinka M."/>
            <person name="Vacherie B."/>
            <person name="Biemont C."/>
            <person name="Skalli Z."/>
            <person name="Cattolico L."/>
            <person name="Poulain J."/>
            <person name="De Berardinis V."/>
            <person name="Cruaud C."/>
            <person name="Duprat S."/>
            <person name="Brottier P."/>
            <person name="Coutanceau J.-P."/>
            <person name="Gouzy J."/>
            <person name="Parra G."/>
            <person name="Lardier G."/>
            <person name="Chapple C."/>
            <person name="McKernan K.J."/>
            <person name="McEwan P."/>
            <person name="Bosak S."/>
            <person name="Kellis M."/>
            <person name="Volff J.-N."/>
            <person name="Guigo R."/>
            <person name="Zody M.C."/>
            <person name="Mesirov J."/>
            <person name="Lindblad-Toh K."/>
            <person name="Birren B."/>
            <person name="Nusbaum C."/>
            <person name="Kahn D."/>
            <person name="Robinson-Rechavi M."/>
            <person name="Laudet V."/>
            <person name="Schachter V."/>
            <person name="Quetier F."/>
            <person name="Saurin W."/>
            <person name="Scarpelli C."/>
            <person name="Wincker P."/>
            <person name="Lander E.S."/>
            <person name="Weissenbach J."/>
            <person name="Roest Crollius H."/>
        </authorList>
    </citation>
    <scope>NUCLEOTIDE SEQUENCE [LARGE SCALE GENOMIC DNA]</scope>
</reference>
<dbReference type="GO" id="GO:0008381">
    <property type="term" value="F:mechanosensitive monoatomic ion channel activity"/>
    <property type="evidence" value="ECO:0007669"/>
    <property type="project" value="TreeGrafter"/>
</dbReference>
<feature type="transmembrane region" description="Helical" evidence="6">
    <location>
        <begin position="516"/>
        <end position="536"/>
    </location>
</feature>
<dbReference type="Pfam" id="PF07810">
    <property type="entry name" value="TMC"/>
    <property type="match status" value="1"/>
</dbReference>
<dbReference type="InterPro" id="IPR038900">
    <property type="entry name" value="TMC"/>
</dbReference>
<dbReference type="AlphaFoldDB" id="Q4S011"/>
<feature type="region of interest" description="Disordered" evidence="7">
    <location>
        <begin position="36"/>
        <end position="70"/>
    </location>
</feature>
<protein>
    <recommendedName>
        <fullName evidence="6">Transmembrane channel-like protein</fullName>
    </recommendedName>
</protein>
<feature type="domain" description="TMC" evidence="8">
    <location>
        <begin position="544"/>
        <end position="634"/>
    </location>
</feature>
<feature type="transmembrane region" description="Helical" evidence="6">
    <location>
        <begin position="688"/>
        <end position="711"/>
    </location>
</feature>